<evidence type="ECO:0000313" key="3">
    <source>
        <dbReference type="Proteomes" id="UP000677228"/>
    </source>
</evidence>
<gene>
    <name evidence="1" type="ORF">OVA965_LOCUS9398</name>
    <name evidence="2" type="ORF">TMI583_LOCUS9394</name>
</gene>
<dbReference type="Proteomes" id="UP000682733">
    <property type="component" value="Unassembled WGS sequence"/>
</dbReference>
<protein>
    <submittedName>
        <fullName evidence="1">Uncharacterized protein</fullName>
    </submittedName>
</protein>
<accession>A0A8S2D7A5</accession>
<dbReference type="EMBL" id="CAJNOK010003320">
    <property type="protein sequence ID" value="CAF0896499.1"/>
    <property type="molecule type" value="Genomic_DNA"/>
</dbReference>
<comment type="caution">
    <text evidence="1">The sequence shown here is derived from an EMBL/GenBank/DDBJ whole genome shotgun (WGS) entry which is preliminary data.</text>
</comment>
<dbReference type="Proteomes" id="UP000677228">
    <property type="component" value="Unassembled WGS sequence"/>
</dbReference>
<proteinExistence type="predicted"/>
<name>A0A8S2D7A5_9BILA</name>
<organism evidence="1 3">
    <name type="scientific">Didymodactylos carnosus</name>
    <dbReference type="NCBI Taxonomy" id="1234261"/>
    <lineage>
        <taxon>Eukaryota</taxon>
        <taxon>Metazoa</taxon>
        <taxon>Spiralia</taxon>
        <taxon>Gnathifera</taxon>
        <taxon>Rotifera</taxon>
        <taxon>Eurotatoria</taxon>
        <taxon>Bdelloidea</taxon>
        <taxon>Philodinida</taxon>
        <taxon>Philodinidae</taxon>
        <taxon>Didymodactylos</taxon>
    </lineage>
</organism>
<dbReference type="EMBL" id="CAJOBA010003321">
    <property type="protein sequence ID" value="CAF3677870.1"/>
    <property type="molecule type" value="Genomic_DNA"/>
</dbReference>
<dbReference type="AlphaFoldDB" id="A0A8S2D7A5"/>
<evidence type="ECO:0000313" key="2">
    <source>
        <dbReference type="EMBL" id="CAF3677870.1"/>
    </source>
</evidence>
<sequence length="116" mass="13031">MVLELQGTGYFCGSGKSTNLKYLISAAIKVTKIFKDDYIKHVRLNEDKVQQQNSVTNSLNGFSLLKLLSTGDVCIINDEIDDAFARWCVYNEKPTEETSVLCTSFDNIDRLSRLGL</sequence>
<reference evidence="1" key="1">
    <citation type="submission" date="2021-02" db="EMBL/GenBank/DDBJ databases">
        <authorList>
            <person name="Nowell W R."/>
        </authorList>
    </citation>
    <scope>NUCLEOTIDE SEQUENCE</scope>
</reference>
<evidence type="ECO:0000313" key="1">
    <source>
        <dbReference type="EMBL" id="CAF0896499.1"/>
    </source>
</evidence>